<dbReference type="Gene3D" id="3.20.20.140">
    <property type="entry name" value="Metal-dependent hydrolases"/>
    <property type="match status" value="1"/>
</dbReference>
<dbReference type="Gene3D" id="2.30.40.10">
    <property type="entry name" value="Urease, subunit C, domain 1"/>
    <property type="match status" value="1"/>
</dbReference>
<feature type="region of interest" description="Disordered" evidence="1">
    <location>
        <begin position="1"/>
        <end position="23"/>
    </location>
</feature>
<dbReference type="InterPro" id="IPR008979">
    <property type="entry name" value="Galactose-bd-like_sf"/>
</dbReference>
<proteinExistence type="predicted"/>
<feature type="compositionally biased region" description="Low complexity" evidence="1">
    <location>
        <begin position="9"/>
        <end position="23"/>
    </location>
</feature>
<dbReference type="InterPro" id="IPR006680">
    <property type="entry name" value="Amidohydro-rel"/>
</dbReference>
<dbReference type="SUPFAM" id="SSF51338">
    <property type="entry name" value="Composite domain of metallo-dependent hydrolases"/>
    <property type="match status" value="1"/>
</dbReference>
<reference evidence="3 4" key="1">
    <citation type="submission" date="2017-08" db="EMBL/GenBank/DDBJ databases">
        <title>Infants hospitalized years apart are colonized by the same room-sourced microbial strains.</title>
        <authorList>
            <person name="Brooks B."/>
            <person name="Olm M.R."/>
            <person name="Firek B.A."/>
            <person name="Baker R."/>
            <person name="Thomas B.C."/>
            <person name="Morowitz M.J."/>
            <person name="Banfield J.F."/>
        </authorList>
    </citation>
    <scope>NUCLEOTIDE SEQUENCE [LARGE SCALE GENOMIC DNA]</scope>
    <source>
        <strain evidence="3">S2_018_000_R3_110</strain>
    </source>
</reference>
<dbReference type="Proteomes" id="UP000248614">
    <property type="component" value="Unassembled WGS sequence"/>
</dbReference>
<evidence type="ECO:0000256" key="1">
    <source>
        <dbReference type="SAM" id="MobiDB-lite"/>
    </source>
</evidence>
<dbReference type="InterPro" id="IPR051781">
    <property type="entry name" value="Metallo-dep_Hydrolase"/>
</dbReference>
<dbReference type="GO" id="GO:0016810">
    <property type="term" value="F:hydrolase activity, acting on carbon-nitrogen (but not peptide) bonds"/>
    <property type="evidence" value="ECO:0007669"/>
    <property type="project" value="InterPro"/>
</dbReference>
<sequence length="675" mass="71217">MASAARTVATTAGSPPGSGAAAASITPAAPMKIVDILCIRLHPRPRRPPRNRLDVHAIADTHGPMPYRLLLALMPLLLVAADRPNAPADALLIRGARVFDGTGAAAVPGDVLVIGDRIVGMGRHLSRPRGSRVIEARGLTLLPGLHDLHTHLRASGHGSPDDLGKAWGSHLVNGITSVDDFSLSGEMLSPIRAIAADGTIATPRLNLAIRLGVPGGHGTEYGWGSFFTLTATTPRAAHVAMRTALSYRPDVIKVFADGWRYGRSPDLASMNVPTLAAIVDDAHAAGLPVITHTVTLAGAKVAAAAGVDALGHGIGDAPVDAELIALMRAKNVAYVPTLVVYEPQQDRTFLPLEWQHMAAPERAAETARMARPVEAIPVLESKRWAIMQANVRALHAAGIRIGVGTDAGIGGVYHGSSAVRETRLLGHLGLTPAQALVAATGGAADILRQRDHGRIAVGQRADLILVGGRPDVTIDDLHDVRRVFVAGREVPLAPLRRRVDAPAATLMPVHRMAGPIDTGARSDGRTDLDTLPVESVEPGTDHSRLDIVRPDAPHDPRLFAVARLGAADRPFAAVVLPLTRGAIDVADASGFTGIAFEARGAGRYVMAFDVYGARSGFRAPFEANGERREIRLPFSAFAGGDAALDLTRLRSVSVRLSGRPGGRAWLELAKVRFYR</sequence>
<dbReference type="SUPFAM" id="SSF51556">
    <property type="entry name" value="Metallo-dependent hydrolases"/>
    <property type="match status" value="1"/>
</dbReference>
<evidence type="ECO:0000313" key="4">
    <source>
        <dbReference type="Proteomes" id="UP000248614"/>
    </source>
</evidence>
<organism evidence="3 4">
    <name type="scientific">Sphingomonas hengshuiensis</name>
    <dbReference type="NCBI Taxonomy" id="1609977"/>
    <lineage>
        <taxon>Bacteria</taxon>
        <taxon>Pseudomonadati</taxon>
        <taxon>Pseudomonadota</taxon>
        <taxon>Alphaproteobacteria</taxon>
        <taxon>Sphingomonadales</taxon>
        <taxon>Sphingomonadaceae</taxon>
        <taxon>Sphingomonas</taxon>
    </lineage>
</organism>
<dbReference type="InterPro" id="IPR032466">
    <property type="entry name" value="Metal_Hydrolase"/>
</dbReference>
<feature type="domain" description="Amidohydrolase-related" evidence="2">
    <location>
        <begin position="140"/>
        <end position="490"/>
    </location>
</feature>
<accession>A0A2W4Z7C1</accession>
<comment type="caution">
    <text evidence="3">The sequence shown here is derived from an EMBL/GenBank/DDBJ whole genome shotgun (WGS) entry which is preliminary data.</text>
</comment>
<feature type="region of interest" description="Disordered" evidence="1">
    <location>
        <begin position="514"/>
        <end position="546"/>
    </location>
</feature>
<protein>
    <recommendedName>
        <fullName evidence="2">Amidohydrolase-related domain-containing protein</fullName>
    </recommendedName>
</protein>
<evidence type="ECO:0000259" key="2">
    <source>
        <dbReference type="Pfam" id="PF01979"/>
    </source>
</evidence>
<name>A0A2W4Z7C1_9SPHN</name>
<evidence type="ECO:0000313" key="3">
    <source>
        <dbReference type="EMBL" id="PZO78223.1"/>
    </source>
</evidence>
<gene>
    <name evidence="3" type="ORF">DI632_07020</name>
</gene>
<dbReference type="Pfam" id="PF01979">
    <property type="entry name" value="Amidohydro_1"/>
    <property type="match status" value="1"/>
</dbReference>
<dbReference type="InterPro" id="IPR011059">
    <property type="entry name" value="Metal-dep_hydrolase_composite"/>
</dbReference>
<dbReference type="PANTHER" id="PTHR43135">
    <property type="entry name" value="ALPHA-D-RIBOSE 1-METHYLPHOSPHONATE 5-TRIPHOSPHATE DIPHOSPHATASE"/>
    <property type="match status" value="1"/>
</dbReference>
<dbReference type="EMBL" id="QFNF01000013">
    <property type="protein sequence ID" value="PZO78223.1"/>
    <property type="molecule type" value="Genomic_DNA"/>
</dbReference>
<dbReference type="PANTHER" id="PTHR43135:SF3">
    <property type="entry name" value="ALPHA-D-RIBOSE 1-METHYLPHOSPHONATE 5-TRIPHOSPHATE DIPHOSPHATASE"/>
    <property type="match status" value="1"/>
</dbReference>
<dbReference type="SUPFAM" id="SSF49785">
    <property type="entry name" value="Galactose-binding domain-like"/>
    <property type="match status" value="1"/>
</dbReference>
<dbReference type="AlphaFoldDB" id="A0A2W4Z7C1"/>